<comment type="catalytic activity">
    <reaction evidence="1">
        <text>Endohydrolysis of (1-&gt;3)- or (1-&gt;4)-linkages in beta-D-glucans when the glucose residue whose reducing group is involved in the linkage to be hydrolyzed is itself substituted at C-3.</text>
        <dbReference type="EC" id="3.2.1.6"/>
    </reaction>
</comment>
<feature type="compositionally biased region" description="Polar residues" evidence="16">
    <location>
        <begin position="356"/>
        <end position="373"/>
    </location>
</feature>
<comment type="similarity">
    <text evidence="3">Belongs to the glycosyl hydrolase 16 family.</text>
</comment>
<feature type="compositionally biased region" description="Low complexity" evidence="16">
    <location>
        <begin position="576"/>
        <end position="621"/>
    </location>
</feature>
<dbReference type="PANTHER" id="PTHR10963">
    <property type="entry name" value="GLYCOSYL HYDROLASE-RELATED"/>
    <property type="match status" value="1"/>
</dbReference>
<feature type="domain" description="GH16" evidence="18">
    <location>
        <begin position="35"/>
        <end position="288"/>
    </location>
</feature>
<dbReference type="CDD" id="cd02181">
    <property type="entry name" value="GH16_fungal_Lam16A_glucanase"/>
    <property type="match status" value="1"/>
</dbReference>
<keyword evidence="8" id="KW-0378">Hydrolase</keyword>
<dbReference type="InterPro" id="IPR000757">
    <property type="entry name" value="Beta-glucanase-like"/>
</dbReference>
<feature type="region of interest" description="Disordered" evidence="16">
    <location>
        <begin position="434"/>
        <end position="642"/>
    </location>
</feature>
<feature type="compositionally biased region" description="Low complexity" evidence="16">
    <location>
        <begin position="450"/>
        <end position="459"/>
    </location>
</feature>
<feature type="compositionally biased region" description="Low complexity" evidence="16">
    <location>
        <begin position="389"/>
        <end position="408"/>
    </location>
</feature>
<dbReference type="GO" id="GO:0098552">
    <property type="term" value="C:side of membrane"/>
    <property type="evidence" value="ECO:0007669"/>
    <property type="project" value="UniProtKB-KW"/>
</dbReference>
<evidence type="ECO:0000256" key="1">
    <source>
        <dbReference type="ARBA" id="ARBA00000124"/>
    </source>
</evidence>
<evidence type="ECO:0000256" key="5">
    <source>
        <dbReference type="ARBA" id="ARBA00022475"/>
    </source>
</evidence>
<evidence type="ECO:0000256" key="12">
    <source>
        <dbReference type="ARBA" id="ARBA00023277"/>
    </source>
</evidence>
<feature type="compositionally biased region" description="Low complexity" evidence="16">
    <location>
        <begin position="519"/>
        <end position="546"/>
    </location>
</feature>
<keyword evidence="9" id="KW-0136">Cellulose degradation</keyword>
<reference evidence="19" key="1">
    <citation type="submission" date="2019-04" db="EMBL/GenBank/DDBJ databases">
        <title>Friends and foes A comparative genomics studyof 23 Aspergillus species from section Flavi.</title>
        <authorList>
            <consortium name="DOE Joint Genome Institute"/>
            <person name="Kjaerbolling I."/>
            <person name="Vesth T."/>
            <person name="Frisvad J.C."/>
            <person name="Nybo J.L."/>
            <person name="Theobald S."/>
            <person name="Kildgaard S."/>
            <person name="Isbrandt T."/>
            <person name="Kuo A."/>
            <person name="Sato A."/>
            <person name="Lyhne E.K."/>
            <person name="Kogle M.E."/>
            <person name="Wiebenga A."/>
            <person name="Kun R.S."/>
            <person name="Lubbers R.J."/>
            <person name="Makela M.R."/>
            <person name="Barry K."/>
            <person name="Chovatia M."/>
            <person name="Clum A."/>
            <person name="Daum C."/>
            <person name="Haridas S."/>
            <person name="He G."/>
            <person name="LaButti K."/>
            <person name="Lipzen A."/>
            <person name="Mondo S."/>
            <person name="Riley R."/>
            <person name="Salamov A."/>
            <person name="Simmons B.A."/>
            <person name="Magnuson J.K."/>
            <person name="Henrissat B."/>
            <person name="Mortensen U.H."/>
            <person name="Larsen T.O."/>
            <person name="Devries R.P."/>
            <person name="Grigoriev I.V."/>
            <person name="Machida M."/>
            <person name="Baker S.E."/>
            <person name="Andersen M.R."/>
        </authorList>
    </citation>
    <scope>NUCLEOTIDE SEQUENCE [LARGE SCALE GENOMIC DNA]</scope>
    <source>
        <strain evidence="19">IBT 14317</strain>
    </source>
</reference>
<dbReference type="FunFam" id="2.60.120.200:FF:000114">
    <property type="entry name" value="Probable endo-1,3(4)-beta-glucanase NFIA_089530"/>
    <property type="match status" value="1"/>
</dbReference>
<keyword evidence="13" id="KW-0449">Lipoprotein</keyword>
<accession>A0A5N7BW03</accession>
<dbReference type="PANTHER" id="PTHR10963:SF58">
    <property type="entry name" value="ENDO-1,3(4)-BETA-GLUCANASE XGEA"/>
    <property type="match status" value="1"/>
</dbReference>
<dbReference type="GO" id="GO:0030246">
    <property type="term" value="F:carbohydrate binding"/>
    <property type="evidence" value="ECO:0007669"/>
    <property type="project" value="UniProtKB-KW"/>
</dbReference>
<dbReference type="GO" id="GO:0030245">
    <property type="term" value="P:cellulose catabolic process"/>
    <property type="evidence" value="ECO:0007669"/>
    <property type="project" value="UniProtKB-KW"/>
</dbReference>
<keyword evidence="14" id="KW-0326">Glycosidase</keyword>
<feature type="signal peptide" evidence="17">
    <location>
        <begin position="1"/>
        <end position="24"/>
    </location>
</feature>
<keyword evidence="15" id="KW-0624">Polysaccharide degradation</keyword>
<evidence type="ECO:0000256" key="9">
    <source>
        <dbReference type="ARBA" id="ARBA00023001"/>
    </source>
</evidence>
<evidence type="ECO:0000256" key="3">
    <source>
        <dbReference type="ARBA" id="ARBA00006865"/>
    </source>
</evidence>
<dbReference type="InterPro" id="IPR013320">
    <property type="entry name" value="ConA-like_dom_sf"/>
</dbReference>
<name>A0A5N7BW03_PETAA</name>
<evidence type="ECO:0000256" key="4">
    <source>
        <dbReference type="ARBA" id="ARBA00012599"/>
    </source>
</evidence>
<proteinExistence type="inferred from homology"/>
<evidence type="ECO:0000259" key="18">
    <source>
        <dbReference type="PROSITE" id="PS51762"/>
    </source>
</evidence>
<dbReference type="AlphaFoldDB" id="A0A5N7BW03"/>
<evidence type="ECO:0000256" key="8">
    <source>
        <dbReference type="ARBA" id="ARBA00022801"/>
    </source>
</evidence>
<keyword evidence="10" id="KW-0472">Membrane</keyword>
<evidence type="ECO:0000313" key="19">
    <source>
        <dbReference type="EMBL" id="KAE8386010.1"/>
    </source>
</evidence>
<evidence type="ECO:0000256" key="2">
    <source>
        <dbReference type="ARBA" id="ARBA00004609"/>
    </source>
</evidence>
<dbReference type="OrthoDB" id="192832at2759"/>
<dbReference type="EC" id="3.2.1.6" evidence="4"/>
<dbReference type="Proteomes" id="UP000326877">
    <property type="component" value="Unassembled WGS sequence"/>
</dbReference>
<dbReference type="PROSITE" id="PS51762">
    <property type="entry name" value="GH16_2"/>
    <property type="match status" value="1"/>
</dbReference>
<keyword evidence="11" id="KW-0325">Glycoprotein</keyword>
<organism evidence="19">
    <name type="scientific">Petromyces alliaceus</name>
    <name type="common">Aspergillus alliaceus</name>
    <dbReference type="NCBI Taxonomy" id="209559"/>
    <lineage>
        <taxon>Eukaryota</taxon>
        <taxon>Fungi</taxon>
        <taxon>Dikarya</taxon>
        <taxon>Ascomycota</taxon>
        <taxon>Pezizomycotina</taxon>
        <taxon>Eurotiomycetes</taxon>
        <taxon>Eurotiomycetidae</taxon>
        <taxon>Eurotiales</taxon>
        <taxon>Aspergillaceae</taxon>
        <taxon>Aspergillus</taxon>
        <taxon>Aspergillus subgen. Circumdati</taxon>
    </lineage>
</organism>
<gene>
    <name evidence="19" type="ORF">BDV23DRAFT_163882</name>
</gene>
<evidence type="ECO:0000256" key="15">
    <source>
        <dbReference type="ARBA" id="ARBA00023326"/>
    </source>
</evidence>
<keyword evidence="7 17" id="KW-0732">Signal</keyword>
<evidence type="ECO:0000256" key="14">
    <source>
        <dbReference type="ARBA" id="ARBA00023295"/>
    </source>
</evidence>
<evidence type="ECO:0000256" key="11">
    <source>
        <dbReference type="ARBA" id="ARBA00023180"/>
    </source>
</evidence>
<dbReference type="Gene3D" id="2.60.120.200">
    <property type="match status" value="1"/>
</dbReference>
<evidence type="ECO:0000256" key="13">
    <source>
        <dbReference type="ARBA" id="ARBA00023288"/>
    </source>
</evidence>
<protein>
    <recommendedName>
        <fullName evidence="4">endo-1,3(4)-beta-glucanase</fullName>
        <ecNumber evidence="4">3.2.1.6</ecNumber>
    </recommendedName>
</protein>
<evidence type="ECO:0000256" key="17">
    <source>
        <dbReference type="SAM" id="SignalP"/>
    </source>
</evidence>
<dbReference type="InterPro" id="IPR050546">
    <property type="entry name" value="Glycosyl_Hydrlase_16"/>
</dbReference>
<feature type="compositionally biased region" description="Low complexity" evidence="16">
    <location>
        <begin position="494"/>
        <end position="512"/>
    </location>
</feature>
<dbReference type="GO" id="GO:0052861">
    <property type="term" value="F:endo-1,3(4)-beta-glucanase activity"/>
    <property type="evidence" value="ECO:0007669"/>
    <property type="project" value="UniProtKB-EC"/>
</dbReference>
<evidence type="ECO:0000256" key="16">
    <source>
        <dbReference type="SAM" id="MobiDB-lite"/>
    </source>
</evidence>
<dbReference type="SUPFAM" id="SSF49899">
    <property type="entry name" value="Concanavalin A-like lectins/glucanases"/>
    <property type="match status" value="1"/>
</dbReference>
<feature type="region of interest" description="Disordered" evidence="16">
    <location>
        <begin position="353"/>
        <end position="418"/>
    </location>
</feature>
<evidence type="ECO:0000256" key="7">
    <source>
        <dbReference type="ARBA" id="ARBA00022729"/>
    </source>
</evidence>
<keyword evidence="6" id="KW-0336">GPI-anchor</keyword>
<sequence>MSASSFLWSVGSIALSSLITPTIANGSGSRYQLIEAWQGQKFLDHFKFFTGADPTNGFVTYANQSYAESSGLIQVTESGSFYMGVDYKTTLSANGPGRDSVRIESKEYYDEGLYIIDLEHMPGSVCGTWPAFWSVGPDWPHDGEIDIIEGVNKHEANEIVLHTSGSCALSSDNEMSGTMTSNECGEASGTIGCVVKGKSGSSGAPFNKQGGGVYAMEWTAEFIKIWYFARGDIPKSITDGNPDTTAFGTPMAHLQGTCNFHDRFKSQKFIIDTTFCGDWAGGVFGDSGCPVSDASNPIKSCVQYVAENPAAFKEAYWEINYIKLFKTGTGHATASAAPQAQTATAAVSETVAPAPSVTSTTLPETNAPVSETASVAAPTNVPETANPQPSAADAVTTATPAAPASPSSDDSEEGSDVSETTIYVTETTTICDTTRGGSIQTLGGGQTAVSPTSSSSVDSGLTPIAPTPTVQEPVESQAIETTVNDGNPIPTDVSPENSATETSESSTPTPSVEEPEQPQPAATTVEAGTVTPAASTPAPAEQETPEGVSPVGTTKSPQIPGEPGAPTATPVPPASVVPLRSPSPSSSQHIRSSSRVASSSSFTSTTTSATQTTAQDSSAPTKSNSGSNPDSPVFTAGASKSVSISGLTGIMGGLVMAMLV</sequence>
<evidence type="ECO:0000256" key="6">
    <source>
        <dbReference type="ARBA" id="ARBA00022622"/>
    </source>
</evidence>
<keyword evidence="12" id="KW-0119">Carbohydrate metabolism</keyword>
<dbReference type="GO" id="GO:0005886">
    <property type="term" value="C:plasma membrane"/>
    <property type="evidence" value="ECO:0007669"/>
    <property type="project" value="UniProtKB-SubCell"/>
</dbReference>
<dbReference type="Pfam" id="PF26113">
    <property type="entry name" value="GH16_XgeA"/>
    <property type="match status" value="1"/>
</dbReference>
<feature type="chain" id="PRO_5025013402" description="endo-1,3(4)-beta-glucanase" evidence="17">
    <location>
        <begin position="25"/>
        <end position="660"/>
    </location>
</feature>
<dbReference type="EMBL" id="ML735320">
    <property type="protein sequence ID" value="KAE8386010.1"/>
    <property type="molecule type" value="Genomic_DNA"/>
</dbReference>
<keyword evidence="19" id="KW-0430">Lectin</keyword>
<keyword evidence="5" id="KW-1003">Cell membrane</keyword>
<evidence type="ECO:0000256" key="10">
    <source>
        <dbReference type="ARBA" id="ARBA00023136"/>
    </source>
</evidence>
<comment type="subcellular location">
    <subcellularLocation>
        <location evidence="2">Cell membrane</location>
        <topology evidence="2">Lipid-anchor</topology>
        <topology evidence="2">GPI-anchor</topology>
    </subcellularLocation>
</comment>